<dbReference type="Proteomes" id="UP000237105">
    <property type="component" value="Unassembled WGS sequence"/>
</dbReference>
<organism evidence="2 3">
    <name type="scientific">Parasponia andersonii</name>
    <name type="common">Sponia andersonii</name>
    <dbReference type="NCBI Taxonomy" id="3476"/>
    <lineage>
        <taxon>Eukaryota</taxon>
        <taxon>Viridiplantae</taxon>
        <taxon>Streptophyta</taxon>
        <taxon>Embryophyta</taxon>
        <taxon>Tracheophyta</taxon>
        <taxon>Spermatophyta</taxon>
        <taxon>Magnoliopsida</taxon>
        <taxon>eudicotyledons</taxon>
        <taxon>Gunneridae</taxon>
        <taxon>Pentapetalae</taxon>
        <taxon>rosids</taxon>
        <taxon>fabids</taxon>
        <taxon>Rosales</taxon>
        <taxon>Cannabaceae</taxon>
        <taxon>Parasponia</taxon>
    </lineage>
</organism>
<sequence>YDGDPGWQAGTVCKGKRKLVQEECHRARKGKTDPSLRVGGTGPEDSTDDNGQTRADSESRRKGKISKNDQREGEALEGTKAF</sequence>
<evidence type="ECO:0000256" key="1">
    <source>
        <dbReference type="SAM" id="MobiDB-lite"/>
    </source>
</evidence>
<evidence type="ECO:0000313" key="3">
    <source>
        <dbReference type="Proteomes" id="UP000237105"/>
    </source>
</evidence>
<feature type="compositionally biased region" description="Basic and acidic residues" evidence="1">
    <location>
        <begin position="25"/>
        <end position="34"/>
    </location>
</feature>
<keyword evidence="3" id="KW-1185">Reference proteome</keyword>
<evidence type="ECO:0000313" key="2">
    <source>
        <dbReference type="EMBL" id="PON69928.1"/>
    </source>
</evidence>
<comment type="caution">
    <text evidence="2">The sequence shown here is derived from an EMBL/GenBank/DDBJ whole genome shotgun (WGS) entry which is preliminary data.</text>
</comment>
<dbReference type="EMBL" id="JXTB01000053">
    <property type="protein sequence ID" value="PON69928.1"/>
    <property type="molecule type" value="Genomic_DNA"/>
</dbReference>
<name>A0A2P5D9G7_PARAD</name>
<feature type="compositionally biased region" description="Basic and acidic residues" evidence="1">
    <location>
        <begin position="55"/>
        <end position="74"/>
    </location>
</feature>
<feature type="non-terminal residue" evidence="2">
    <location>
        <position position="82"/>
    </location>
</feature>
<protein>
    <submittedName>
        <fullName evidence="2">Uncharacterized protein</fullName>
    </submittedName>
</protein>
<reference evidence="3" key="1">
    <citation type="submission" date="2016-06" db="EMBL/GenBank/DDBJ databases">
        <title>Parallel loss of symbiosis genes in relatives of nitrogen-fixing non-legume Parasponia.</title>
        <authorList>
            <person name="Van Velzen R."/>
            <person name="Holmer R."/>
            <person name="Bu F."/>
            <person name="Rutten L."/>
            <person name="Van Zeijl A."/>
            <person name="Liu W."/>
            <person name="Santuari L."/>
            <person name="Cao Q."/>
            <person name="Sharma T."/>
            <person name="Shen D."/>
            <person name="Roswanjaya Y."/>
            <person name="Wardhani T."/>
            <person name="Kalhor M.S."/>
            <person name="Jansen J."/>
            <person name="Van den Hoogen J."/>
            <person name="Gungor B."/>
            <person name="Hartog M."/>
            <person name="Hontelez J."/>
            <person name="Verver J."/>
            <person name="Yang W.-C."/>
            <person name="Schijlen E."/>
            <person name="Repin R."/>
            <person name="Schilthuizen M."/>
            <person name="Schranz E."/>
            <person name="Heidstra R."/>
            <person name="Miyata K."/>
            <person name="Fedorova E."/>
            <person name="Kohlen W."/>
            <person name="Bisseling T."/>
            <person name="Smit S."/>
            <person name="Geurts R."/>
        </authorList>
    </citation>
    <scope>NUCLEOTIDE SEQUENCE [LARGE SCALE GENOMIC DNA]</scope>
    <source>
        <strain evidence="3">cv. WU1-14</strain>
    </source>
</reference>
<accession>A0A2P5D9G7</accession>
<proteinExistence type="predicted"/>
<gene>
    <name evidence="2" type="ORF">PanWU01x14_083920</name>
</gene>
<feature type="region of interest" description="Disordered" evidence="1">
    <location>
        <begin position="25"/>
        <end position="82"/>
    </location>
</feature>
<feature type="non-terminal residue" evidence="2">
    <location>
        <position position="1"/>
    </location>
</feature>
<dbReference type="AlphaFoldDB" id="A0A2P5D9G7"/>